<feature type="transmembrane region" description="Helical" evidence="1">
    <location>
        <begin position="371"/>
        <end position="393"/>
    </location>
</feature>
<dbReference type="InterPro" id="IPR005625">
    <property type="entry name" value="PepSY-ass_TM"/>
</dbReference>
<keyword evidence="1" id="KW-0812">Transmembrane</keyword>
<name>A0A7X9X9I5_9BACT</name>
<evidence type="ECO:0000313" key="2">
    <source>
        <dbReference type="EMBL" id="NME68860.1"/>
    </source>
</evidence>
<feature type="transmembrane region" description="Helical" evidence="1">
    <location>
        <begin position="207"/>
        <end position="230"/>
    </location>
</feature>
<evidence type="ECO:0000256" key="1">
    <source>
        <dbReference type="SAM" id="Phobius"/>
    </source>
</evidence>
<sequence>MRLKQSLFRKRRKKESLFKYIMSVSHLWLGLLSSVVVFVVCFSGAMYSFKTQISELLNYKVVFNQEKTNTDWIQPDQIKTNFLKEGHQVTNIIYPADFSRNILVAYHNQEEDYDGHYYIHPTSGAIIGSSSRSTGAFFDLMKSLHKNLLLGKVGNHMVGISILIFVVLLVSGLVLWFPKNKKQWKQGFKVKWSAKLPRVIYDLHNTLGFYTFLLLLFISITGLYVSYAWVKSTVVVSLGGQPVLNASNAEDMKSELSNVFASFLEESIDNQEEKKKDAAVSLNVLLEDSDQRLPYKGITTIQLPTEDNPHYQITKIKQESIFSAVVPDHVKYGKDGKFKKLILFSDQSIADQFMEVSLPLHTGEILGLSGIILYFIVTMIACSMPVTGILIWVRKL</sequence>
<organism evidence="2 3">
    <name type="scientific">Flammeovirga aprica JL-4</name>
    <dbReference type="NCBI Taxonomy" id="694437"/>
    <lineage>
        <taxon>Bacteria</taxon>
        <taxon>Pseudomonadati</taxon>
        <taxon>Bacteroidota</taxon>
        <taxon>Cytophagia</taxon>
        <taxon>Cytophagales</taxon>
        <taxon>Flammeovirgaceae</taxon>
        <taxon>Flammeovirga</taxon>
    </lineage>
</organism>
<feature type="transmembrane region" description="Helical" evidence="1">
    <location>
        <begin position="20"/>
        <end position="49"/>
    </location>
</feature>
<evidence type="ECO:0000313" key="3">
    <source>
        <dbReference type="Proteomes" id="UP000576082"/>
    </source>
</evidence>
<keyword evidence="1" id="KW-0472">Membrane</keyword>
<feature type="transmembrane region" description="Helical" evidence="1">
    <location>
        <begin position="157"/>
        <end position="177"/>
    </location>
</feature>
<keyword evidence="1" id="KW-1133">Transmembrane helix</keyword>
<dbReference type="Pfam" id="PF03929">
    <property type="entry name" value="PepSY_TM"/>
    <property type="match status" value="1"/>
</dbReference>
<proteinExistence type="predicted"/>
<reference evidence="2 3" key="1">
    <citation type="submission" date="2020-04" db="EMBL/GenBank/DDBJ databases">
        <title>Flammeovirga sp. SR4, a novel species isolated from seawater.</title>
        <authorList>
            <person name="Wang X."/>
        </authorList>
    </citation>
    <scope>NUCLEOTIDE SEQUENCE [LARGE SCALE GENOMIC DNA]</scope>
    <source>
        <strain evidence="2 3">ATCC 23126</strain>
    </source>
</reference>
<protein>
    <submittedName>
        <fullName evidence="2">PepSY domain-containing protein</fullName>
    </submittedName>
</protein>
<accession>A0A7X9X9I5</accession>
<keyword evidence="3" id="KW-1185">Reference proteome</keyword>
<dbReference type="PANTHER" id="PTHR34219">
    <property type="entry name" value="IRON-REGULATED INNER MEMBRANE PROTEIN-RELATED"/>
    <property type="match status" value="1"/>
</dbReference>
<gene>
    <name evidence="2" type="ORF">HHU12_12880</name>
</gene>
<dbReference type="RefSeq" id="WP_169657153.1">
    <property type="nucleotide sequence ID" value="NZ_JABANE010000031.1"/>
</dbReference>
<dbReference type="AlphaFoldDB" id="A0A7X9X9I5"/>
<dbReference type="PANTHER" id="PTHR34219:SF3">
    <property type="entry name" value="BLL7967 PROTEIN"/>
    <property type="match status" value="1"/>
</dbReference>
<dbReference type="Proteomes" id="UP000576082">
    <property type="component" value="Unassembled WGS sequence"/>
</dbReference>
<comment type="caution">
    <text evidence="2">The sequence shown here is derived from an EMBL/GenBank/DDBJ whole genome shotgun (WGS) entry which is preliminary data.</text>
</comment>
<dbReference type="EMBL" id="JABANE010000031">
    <property type="protein sequence ID" value="NME68860.1"/>
    <property type="molecule type" value="Genomic_DNA"/>
</dbReference>